<sequence length="68" mass="8514">MENKTIFWKDRWLGNRNLDELFPEMFALTQHQNKTVAEMWSSQDWELILRRMLNDWEIPRLVHLYKHL</sequence>
<gene>
    <name evidence="1" type="ORF">H5410_039995</name>
</gene>
<reference evidence="1 2" key="1">
    <citation type="submission" date="2020-09" db="EMBL/GenBank/DDBJ databases">
        <title>De no assembly of potato wild relative species, Solanum commersonii.</title>
        <authorList>
            <person name="Cho K."/>
        </authorList>
    </citation>
    <scope>NUCLEOTIDE SEQUENCE [LARGE SCALE GENOMIC DNA]</scope>
    <source>
        <strain evidence="1">LZ3.2</strain>
        <tissue evidence="1">Leaf</tissue>
    </source>
</reference>
<proteinExistence type="predicted"/>
<comment type="caution">
    <text evidence="1">The sequence shown here is derived from an EMBL/GenBank/DDBJ whole genome shotgun (WGS) entry which is preliminary data.</text>
</comment>
<evidence type="ECO:0000313" key="1">
    <source>
        <dbReference type="EMBL" id="KAG5589481.1"/>
    </source>
</evidence>
<keyword evidence="2" id="KW-1185">Reference proteome</keyword>
<evidence type="ECO:0000313" key="2">
    <source>
        <dbReference type="Proteomes" id="UP000824120"/>
    </source>
</evidence>
<protein>
    <submittedName>
        <fullName evidence="1">Uncharacterized protein</fullName>
    </submittedName>
</protein>
<dbReference type="EMBL" id="JACXVP010000008">
    <property type="protein sequence ID" value="KAG5589481.1"/>
    <property type="molecule type" value="Genomic_DNA"/>
</dbReference>
<accession>A0A9J5XMM0</accession>
<dbReference type="PANTHER" id="PTHR36617">
    <property type="entry name" value="PROTEIN, PUTATIVE-RELATED"/>
    <property type="match status" value="1"/>
</dbReference>
<dbReference type="OrthoDB" id="1471112at2759"/>
<organism evidence="1 2">
    <name type="scientific">Solanum commersonii</name>
    <name type="common">Commerson's wild potato</name>
    <name type="synonym">Commerson's nightshade</name>
    <dbReference type="NCBI Taxonomy" id="4109"/>
    <lineage>
        <taxon>Eukaryota</taxon>
        <taxon>Viridiplantae</taxon>
        <taxon>Streptophyta</taxon>
        <taxon>Embryophyta</taxon>
        <taxon>Tracheophyta</taxon>
        <taxon>Spermatophyta</taxon>
        <taxon>Magnoliopsida</taxon>
        <taxon>eudicotyledons</taxon>
        <taxon>Gunneridae</taxon>
        <taxon>Pentapetalae</taxon>
        <taxon>asterids</taxon>
        <taxon>lamiids</taxon>
        <taxon>Solanales</taxon>
        <taxon>Solanaceae</taxon>
        <taxon>Solanoideae</taxon>
        <taxon>Solaneae</taxon>
        <taxon>Solanum</taxon>
    </lineage>
</organism>
<name>A0A9J5XMM0_SOLCO</name>
<dbReference type="Proteomes" id="UP000824120">
    <property type="component" value="Chromosome 8"/>
</dbReference>
<dbReference type="PANTHER" id="PTHR36617:SF16">
    <property type="entry name" value="OS04G0516500 PROTEIN"/>
    <property type="match status" value="1"/>
</dbReference>
<dbReference type="AlphaFoldDB" id="A0A9J5XMM0"/>